<reference evidence="1 2" key="1">
    <citation type="submission" date="2024-01" db="EMBL/GenBank/DDBJ databases">
        <title>Genome assemblies of Stephania.</title>
        <authorList>
            <person name="Yang L."/>
        </authorList>
    </citation>
    <scope>NUCLEOTIDE SEQUENCE [LARGE SCALE GENOMIC DNA]</scope>
    <source>
        <strain evidence="1">QJT</strain>
        <tissue evidence="1">Leaf</tissue>
    </source>
</reference>
<organism evidence="1 2">
    <name type="scientific">Stephania japonica</name>
    <dbReference type="NCBI Taxonomy" id="461633"/>
    <lineage>
        <taxon>Eukaryota</taxon>
        <taxon>Viridiplantae</taxon>
        <taxon>Streptophyta</taxon>
        <taxon>Embryophyta</taxon>
        <taxon>Tracheophyta</taxon>
        <taxon>Spermatophyta</taxon>
        <taxon>Magnoliopsida</taxon>
        <taxon>Ranunculales</taxon>
        <taxon>Menispermaceae</taxon>
        <taxon>Menispermoideae</taxon>
        <taxon>Cissampelideae</taxon>
        <taxon>Stephania</taxon>
    </lineage>
</organism>
<evidence type="ECO:0000313" key="2">
    <source>
        <dbReference type="Proteomes" id="UP001417504"/>
    </source>
</evidence>
<proteinExistence type="predicted"/>
<gene>
    <name evidence="1" type="ORF">Sjap_012713</name>
</gene>
<dbReference type="EMBL" id="JBBNAE010000005">
    <property type="protein sequence ID" value="KAK9123111.1"/>
    <property type="molecule type" value="Genomic_DNA"/>
</dbReference>
<accession>A0AAP0IWK2</accession>
<evidence type="ECO:0000313" key="1">
    <source>
        <dbReference type="EMBL" id="KAK9123111.1"/>
    </source>
</evidence>
<keyword evidence="2" id="KW-1185">Reference proteome</keyword>
<dbReference type="Proteomes" id="UP001417504">
    <property type="component" value="Unassembled WGS sequence"/>
</dbReference>
<comment type="caution">
    <text evidence="1">The sequence shown here is derived from an EMBL/GenBank/DDBJ whole genome shotgun (WGS) entry which is preliminary data.</text>
</comment>
<protein>
    <submittedName>
        <fullName evidence="1">Uncharacterized protein</fullName>
    </submittedName>
</protein>
<sequence length="77" mass="8763">MSFSLSTRNSHFSHHTHIFSFPSHLVSSPPPLPTHSTSHSRLFLGLSPQWHGLPRWRRPQIQVCDGGGHETKTKVRD</sequence>
<name>A0AAP0IWK2_9MAGN</name>
<dbReference type="AlphaFoldDB" id="A0AAP0IWK2"/>